<evidence type="ECO:0000313" key="3">
    <source>
        <dbReference type="EMBL" id="MBP0457286.1"/>
    </source>
</evidence>
<evidence type="ECO:0000259" key="2">
    <source>
        <dbReference type="Pfam" id="PF13581"/>
    </source>
</evidence>
<dbReference type="PANTHER" id="PTHR35526:SF3">
    <property type="entry name" value="ANTI-SIGMA-F FACTOR RSBW"/>
    <property type="match status" value="1"/>
</dbReference>
<dbReference type="Gene3D" id="3.30.565.10">
    <property type="entry name" value="Histidine kinase-like ATPase, C-terminal domain"/>
    <property type="match status" value="1"/>
</dbReference>
<dbReference type="Pfam" id="PF13581">
    <property type="entry name" value="HATPase_c_2"/>
    <property type="match status" value="1"/>
</dbReference>
<proteinExistence type="predicted"/>
<evidence type="ECO:0000256" key="1">
    <source>
        <dbReference type="ARBA" id="ARBA00022527"/>
    </source>
</evidence>
<sequence length="149" mass="15772">MRTSGHAHRCAARVTYALPSSDTSAGWARYLTDAYLTRDCGGDIPRERIEDARLVVSELVTNATRHGAGNCLLRLTAGPGRVTVEVHDNGPAFPALRELRPDDPVLAPESPEALPESGRGIAMVRGLSSRFSVLGEPGNGKTVQAVLAG</sequence>
<reference evidence="3" key="1">
    <citation type="submission" date="2021-03" db="EMBL/GenBank/DDBJ databases">
        <title>Whole genome sequence of Streptomyces bomunensis MMS17-BM035.</title>
        <authorList>
            <person name="Lee J.H."/>
        </authorList>
    </citation>
    <scope>NUCLEOTIDE SEQUENCE</scope>
    <source>
        <strain evidence="3">MMS17-BM035</strain>
    </source>
</reference>
<keyword evidence="1" id="KW-0723">Serine/threonine-protein kinase</keyword>
<gene>
    <name evidence="3" type="ORF">JFN87_07205</name>
</gene>
<keyword evidence="3" id="KW-0067">ATP-binding</keyword>
<dbReference type="GO" id="GO:0004674">
    <property type="term" value="F:protein serine/threonine kinase activity"/>
    <property type="evidence" value="ECO:0007669"/>
    <property type="project" value="UniProtKB-KW"/>
</dbReference>
<accession>A0A940MB94</accession>
<keyword evidence="1" id="KW-0808">Transferase</keyword>
<dbReference type="EMBL" id="JAGIQL010000019">
    <property type="protein sequence ID" value="MBP0457286.1"/>
    <property type="molecule type" value="Genomic_DNA"/>
</dbReference>
<dbReference type="Proteomes" id="UP000670475">
    <property type="component" value="Unassembled WGS sequence"/>
</dbReference>
<feature type="domain" description="Histidine kinase/HSP90-like ATPase" evidence="2">
    <location>
        <begin position="43"/>
        <end position="144"/>
    </location>
</feature>
<protein>
    <submittedName>
        <fullName evidence="3">ATP-binding protein</fullName>
    </submittedName>
</protein>
<dbReference type="AlphaFoldDB" id="A0A940MB94"/>
<name>A0A940MB94_9ACTN</name>
<keyword evidence="3" id="KW-0547">Nucleotide-binding</keyword>
<comment type="caution">
    <text evidence="3">The sequence shown here is derived from an EMBL/GenBank/DDBJ whole genome shotgun (WGS) entry which is preliminary data.</text>
</comment>
<dbReference type="PANTHER" id="PTHR35526">
    <property type="entry name" value="ANTI-SIGMA-F FACTOR RSBW-RELATED"/>
    <property type="match status" value="1"/>
</dbReference>
<organism evidence="3 4">
    <name type="scientific">Streptomyces montanisoli</name>
    <dbReference type="NCBI Taxonomy" id="2798581"/>
    <lineage>
        <taxon>Bacteria</taxon>
        <taxon>Bacillati</taxon>
        <taxon>Actinomycetota</taxon>
        <taxon>Actinomycetes</taxon>
        <taxon>Kitasatosporales</taxon>
        <taxon>Streptomycetaceae</taxon>
        <taxon>Streptomyces</taxon>
    </lineage>
</organism>
<evidence type="ECO:0000313" key="4">
    <source>
        <dbReference type="Proteomes" id="UP000670475"/>
    </source>
</evidence>
<keyword evidence="4" id="KW-1185">Reference proteome</keyword>
<dbReference type="InterPro" id="IPR050267">
    <property type="entry name" value="Anti-sigma-factor_SerPK"/>
</dbReference>
<dbReference type="InterPro" id="IPR036890">
    <property type="entry name" value="HATPase_C_sf"/>
</dbReference>
<dbReference type="GO" id="GO:0005524">
    <property type="term" value="F:ATP binding"/>
    <property type="evidence" value="ECO:0007669"/>
    <property type="project" value="UniProtKB-KW"/>
</dbReference>
<dbReference type="SUPFAM" id="SSF55874">
    <property type="entry name" value="ATPase domain of HSP90 chaperone/DNA topoisomerase II/histidine kinase"/>
    <property type="match status" value="1"/>
</dbReference>
<dbReference type="CDD" id="cd16936">
    <property type="entry name" value="HATPase_RsbW-like"/>
    <property type="match status" value="1"/>
</dbReference>
<dbReference type="RefSeq" id="WP_209339063.1">
    <property type="nucleotide sequence ID" value="NZ_JAGIQL010000019.1"/>
</dbReference>
<dbReference type="InterPro" id="IPR003594">
    <property type="entry name" value="HATPase_dom"/>
</dbReference>
<keyword evidence="1" id="KW-0418">Kinase</keyword>